<feature type="region of interest" description="Disordered" evidence="1">
    <location>
        <begin position="37"/>
        <end position="72"/>
    </location>
</feature>
<protein>
    <submittedName>
        <fullName evidence="2">Uncharacterized protein</fullName>
    </submittedName>
</protein>
<reference evidence="2 3" key="1">
    <citation type="submission" date="2019-11" db="EMBL/GenBank/DDBJ databases">
        <title>Whole genome sequence of Oryza granulata.</title>
        <authorList>
            <person name="Li W."/>
        </authorList>
    </citation>
    <scope>NUCLEOTIDE SEQUENCE [LARGE SCALE GENOMIC DNA]</scope>
    <source>
        <strain evidence="3">cv. Menghai</strain>
        <tissue evidence="2">Leaf</tissue>
    </source>
</reference>
<dbReference type="Proteomes" id="UP000479710">
    <property type="component" value="Unassembled WGS sequence"/>
</dbReference>
<sequence length="72" mass="7853">MQCFPSLPARQCSPTSAFVHPKSFLVEYARFQVPDFPKGTSPNTSNLSASEDFSNPSTVDDDFGLPTPPMDV</sequence>
<gene>
    <name evidence="2" type="ORF">E2562_003270</name>
</gene>
<evidence type="ECO:0000313" key="3">
    <source>
        <dbReference type="Proteomes" id="UP000479710"/>
    </source>
</evidence>
<dbReference type="EMBL" id="SPHZ02000003">
    <property type="protein sequence ID" value="KAF0923033.1"/>
    <property type="molecule type" value="Genomic_DNA"/>
</dbReference>
<organism evidence="2 3">
    <name type="scientific">Oryza meyeriana var. granulata</name>
    <dbReference type="NCBI Taxonomy" id="110450"/>
    <lineage>
        <taxon>Eukaryota</taxon>
        <taxon>Viridiplantae</taxon>
        <taxon>Streptophyta</taxon>
        <taxon>Embryophyta</taxon>
        <taxon>Tracheophyta</taxon>
        <taxon>Spermatophyta</taxon>
        <taxon>Magnoliopsida</taxon>
        <taxon>Liliopsida</taxon>
        <taxon>Poales</taxon>
        <taxon>Poaceae</taxon>
        <taxon>BOP clade</taxon>
        <taxon>Oryzoideae</taxon>
        <taxon>Oryzeae</taxon>
        <taxon>Oryzinae</taxon>
        <taxon>Oryza</taxon>
        <taxon>Oryza meyeriana</taxon>
    </lineage>
</organism>
<keyword evidence="3" id="KW-1185">Reference proteome</keyword>
<feature type="compositionally biased region" description="Polar residues" evidence="1">
    <location>
        <begin position="40"/>
        <end position="58"/>
    </location>
</feature>
<name>A0A6G1EGE9_9ORYZ</name>
<evidence type="ECO:0000313" key="2">
    <source>
        <dbReference type="EMBL" id="KAF0923033.1"/>
    </source>
</evidence>
<proteinExistence type="predicted"/>
<evidence type="ECO:0000256" key="1">
    <source>
        <dbReference type="SAM" id="MobiDB-lite"/>
    </source>
</evidence>
<accession>A0A6G1EGE9</accession>
<comment type="caution">
    <text evidence="2">The sequence shown here is derived from an EMBL/GenBank/DDBJ whole genome shotgun (WGS) entry which is preliminary data.</text>
</comment>
<dbReference type="AlphaFoldDB" id="A0A6G1EGE9"/>